<dbReference type="EMBL" id="JAVHNR010000002">
    <property type="protein sequence ID" value="KAK6351064.1"/>
    <property type="molecule type" value="Genomic_DNA"/>
</dbReference>
<evidence type="ECO:0000256" key="3">
    <source>
        <dbReference type="ARBA" id="ARBA00022989"/>
    </source>
</evidence>
<dbReference type="AlphaFoldDB" id="A0AAN8MUS0"/>
<comment type="similarity">
    <text evidence="5">Belongs to the SAT4 family.</text>
</comment>
<comment type="caution">
    <text evidence="9">The sequence shown here is derived from an EMBL/GenBank/DDBJ whole genome shotgun (WGS) entry which is preliminary data.</text>
</comment>
<keyword evidence="3 7" id="KW-1133">Transmembrane helix</keyword>
<dbReference type="InterPro" id="IPR049326">
    <property type="entry name" value="Rhodopsin_dom_fungi"/>
</dbReference>
<feature type="transmembrane region" description="Helical" evidence="7">
    <location>
        <begin position="45"/>
        <end position="69"/>
    </location>
</feature>
<keyword evidence="2 7" id="KW-0812">Transmembrane</keyword>
<feature type="transmembrane region" description="Helical" evidence="7">
    <location>
        <begin position="283"/>
        <end position="304"/>
    </location>
</feature>
<feature type="region of interest" description="Disordered" evidence="6">
    <location>
        <begin position="380"/>
        <end position="413"/>
    </location>
</feature>
<evidence type="ECO:0000256" key="5">
    <source>
        <dbReference type="ARBA" id="ARBA00038359"/>
    </source>
</evidence>
<keyword evidence="4 7" id="KW-0472">Membrane</keyword>
<evidence type="ECO:0000256" key="6">
    <source>
        <dbReference type="SAM" id="MobiDB-lite"/>
    </source>
</evidence>
<dbReference type="PANTHER" id="PTHR33048:SF47">
    <property type="entry name" value="INTEGRAL MEMBRANE PROTEIN-RELATED"/>
    <property type="match status" value="1"/>
</dbReference>
<dbReference type="GO" id="GO:0016020">
    <property type="term" value="C:membrane"/>
    <property type="evidence" value="ECO:0007669"/>
    <property type="project" value="UniProtKB-SubCell"/>
</dbReference>
<comment type="subcellular location">
    <subcellularLocation>
        <location evidence="1">Membrane</location>
        <topology evidence="1">Multi-pass membrane protein</topology>
    </subcellularLocation>
</comment>
<protein>
    <recommendedName>
        <fullName evidence="8">Rhodopsin domain-containing protein</fullName>
    </recommendedName>
</protein>
<feature type="transmembrane region" description="Helical" evidence="7">
    <location>
        <begin position="209"/>
        <end position="234"/>
    </location>
</feature>
<evidence type="ECO:0000313" key="10">
    <source>
        <dbReference type="Proteomes" id="UP001313282"/>
    </source>
</evidence>
<reference evidence="9 10" key="1">
    <citation type="submission" date="2019-10" db="EMBL/GenBank/DDBJ databases">
        <authorList>
            <person name="Palmer J.M."/>
        </authorList>
    </citation>
    <scope>NUCLEOTIDE SEQUENCE [LARGE SCALE GENOMIC DNA]</scope>
    <source>
        <strain evidence="9 10">TWF718</strain>
    </source>
</reference>
<evidence type="ECO:0000259" key="8">
    <source>
        <dbReference type="Pfam" id="PF20684"/>
    </source>
</evidence>
<gene>
    <name evidence="9" type="ORF">TWF718_004237</name>
</gene>
<feature type="transmembrane region" description="Helical" evidence="7">
    <location>
        <begin position="81"/>
        <end position="106"/>
    </location>
</feature>
<evidence type="ECO:0000256" key="1">
    <source>
        <dbReference type="ARBA" id="ARBA00004141"/>
    </source>
</evidence>
<feature type="transmembrane region" description="Helical" evidence="7">
    <location>
        <begin position="160"/>
        <end position="182"/>
    </location>
</feature>
<accession>A0AAN8MUS0</accession>
<keyword evidence="10" id="KW-1185">Reference proteome</keyword>
<dbReference type="Pfam" id="PF20684">
    <property type="entry name" value="Fung_rhodopsin"/>
    <property type="match status" value="1"/>
</dbReference>
<dbReference type="InterPro" id="IPR052337">
    <property type="entry name" value="SAT4-like"/>
</dbReference>
<name>A0AAN8MUS0_9PEZI</name>
<evidence type="ECO:0000313" key="9">
    <source>
        <dbReference type="EMBL" id="KAK6351064.1"/>
    </source>
</evidence>
<organism evidence="9 10">
    <name type="scientific">Orbilia javanica</name>
    <dbReference type="NCBI Taxonomy" id="47235"/>
    <lineage>
        <taxon>Eukaryota</taxon>
        <taxon>Fungi</taxon>
        <taxon>Dikarya</taxon>
        <taxon>Ascomycota</taxon>
        <taxon>Pezizomycotina</taxon>
        <taxon>Orbiliomycetes</taxon>
        <taxon>Orbiliales</taxon>
        <taxon>Orbiliaceae</taxon>
        <taxon>Orbilia</taxon>
    </lineage>
</organism>
<feature type="domain" description="Rhodopsin" evidence="8">
    <location>
        <begin position="66"/>
        <end position="308"/>
    </location>
</feature>
<feature type="transmembrane region" description="Helical" evidence="7">
    <location>
        <begin position="126"/>
        <end position="148"/>
    </location>
</feature>
<feature type="transmembrane region" description="Helical" evidence="7">
    <location>
        <begin position="246"/>
        <end position="271"/>
    </location>
</feature>
<evidence type="ECO:0000256" key="7">
    <source>
        <dbReference type="SAM" id="Phobius"/>
    </source>
</evidence>
<dbReference type="PANTHER" id="PTHR33048">
    <property type="entry name" value="PTH11-LIKE INTEGRAL MEMBRANE PROTEIN (AFU_ORTHOLOGUE AFUA_5G11245)"/>
    <property type="match status" value="1"/>
</dbReference>
<sequence>MGNPPHPQTPEDRAALLPILQLFNTFPKDFEFPLEVDPRYIPPENTFYCFVAGLVMCSIATIVVCLRIWVRSRGVFGMDDWVMIAAFLSYCAFNIVNLVAILGTGLGFHIYDLSMIDIRNYLIMQFLHAIFWFCTLYLCRCSILHLLLRLAHLQSEAQKLYLRTVLALSYLFLIACLILHFLDCGSPISNAFELVHKFDGKCLSSSSTAVYGGMIVGHIILDALTIFPPLFVLIRLPLAPGKKCNLISLLILGVSTMVFSAIRIFVFYQIMVDSYDLTWNATAVAFWGMFESSVAAVITCLPALNQSMIRFAKKMRNHSSQGGSRIRSRGRASRSSRLGVSIFERNHIYKGPAKFVSYSADATASAGATVAMPDYVELNSQVGDRRQSRDGAGTPSESDPLDTGARGLEHAKSQSLTDITVERSFCVIEERASDLESREEFQRFQDLESGNYSTVCLTKPCKVARFFGGRRASSPTIPSAAREAVAAMARKSNVC</sequence>
<evidence type="ECO:0000256" key="2">
    <source>
        <dbReference type="ARBA" id="ARBA00022692"/>
    </source>
</evidence>
<dbReference type="Proteomes" id="UP001313282">
    <property type="component" value="Unassembled WGS sequence"/>
</dbReference>
<evidence type="ECO:0000256" key="4">
    <source>
        <dbReference type="ARBA" id="ARBA00023136"/>
    </source>
</evidence>
<proteinExistence type="inferred from homology"/>